<evidence type="ECO:0000313" key="1">
    <source>
        <dbReference type="EMBL" id="KAI7987941.1"/>
    </source>
</evidence>
<comment type="caution">
    <text evidence="1">The sequence shown here is derived from an EMBL/GenBank/DDBJ whole genome shotgun (WGS) entry which is preliminary data.</text>
</comment>
<protein>
    <submittedName>
        <fullName evidence="1">Uncharacterized protein</fullName>
    </submittedName>
</protein>
<reference evidence="1 2" key="1">
    <citation type="journal article" date="2022" name="Plant J.">
        <title>Chromosome-level genome of Camellia lanceoleosa provides a valuable resource for understanding genome evolution and self-incompatibility.</title>
        <authorList>
            <person name="Gong W."/>
            <person name="Xiao S."/>
            <person name="Wang L."/>
            <person name="Liao Z."/>
            <person name="Chang Y."/>
            <person name="Mo W."/>
            <person name="Hu G."/>
            <person name="Li W."/>
            <person name="Zhao G."/>
            <person name="Zhu H."/>
            <person name="Hu X."/>
            <person name="Ji K."/>
            <person name="Xiang X."/>
            <person name="Song Q."/>
            <person name="Yuan D."/>
            <person name="Jin S."/>
            <person name="Zhang L."/>
        </authorList>
    </citation>
    <scope>NUCLEOTIDE SEQUENCE [LARGE SCALE GENOMIC DNA]</scope>
    <source>
        <strain evidence="1">SQ_2022a</strain>
    </source>
</reference>
<gene>
    <name evidence="1" type="ORF">LOK49_LG13G02582</name>
</gene>
<evidence type="ECO:0000313" key="2">
    <source>
        <dbReference type="Proteomes" id="UP001060215"/>
    </source>
</evidence>
<sequence length="329" mass="38035">MAEKLVAEPNLSRLRVIVRSCTMQEYCGLDHYIRVIPFLKETLQTTLGPEWIDDNNEPLTQTEVDLPHLPLFNTPMKVLLWNCRGVANPHFRRHFNNLMEDHHPQLVVLTETRVGGSRGATLCPNLGFSKYHIVETHGFAGGIWLLWNDMEIHCEIIAQTQQEVYPWIQVPSIPSPWLFSAIYASPIFNTRRLLWDNLTSLADSHNNPWLIMGDFNELLTSADKFGGRPINLSRAIRFKECIDHCGMLDLGFSGPKFTWTNLRNTGALIWEKLDRAWSNHDWQLLFPETKILHLPRIHSDHYPVLLNTHPLPSNNVNRPFCFETTPFQL</sequence>
<dbReference type="EMBL" id="CM045771">
    <property type="protein sequence ID" value="KAI7987941.1"/>
    <property type="molecule type" value="Genomic_DNA"/>
</dbReference>
<organism evidence="1 2">
    <name type="scientific">Camellia lanceoleosa</name>
    <dbReference type="NCBI Taxonomy" id="1840588"/>
    <lineage>
        <taxon>Eukaryota</taxon>
        <taxon>Viridiplantae</taxon>
        <taxon>Streptophyta</taxon>
        <taxon>Embryophyta</taxon>
        <taxon>Tracheophyta</taxon>
        <taxon>Spermatophyta</taxon>
        <taxon>Magnoliopsida</taxon>
        <taxon>eudicotyledons</taxon>
        <taxon>Gunneridae</taxon>
        <taxon>Pentapetalae</taxon>
        <taxon>asterids</taxon>
        <taxon>Ericales</taxon>
        <taxon>Theaceae</taxon>
        <taxon>Camellia</taxon>
    </lineage>
</organism>
<name>A0ACC0FGQ6_9ERIC</name>
<keyword evidence="2" id="KW-1185">Reference proteome</keyword>
<dbReference type="Proteomes" id="UP001060215">
    <property type="component" value="Chromosome 14"/>
</dbReference>
<proteinExistence type="predicted"/>
<accession>A0ACC0FGQ6</accession>